<feature type="domain" description="RRM" evidence="5">
    <location>
        <begin position="248"/>
        <end position="321"/>
    </location>
</feature>
<dbReference type="Proteomes" id="UP000243459">
    <property type="component" value="Chromosome 4"/>
</dbReference>
<dbReference type="PANTHER" id="PTHR23189">
    <property type="entry name" value="RNA RECOGNITION MOTIF-CONTAINING"/>
    <property type="match status" value="1"/>
</dbReference>
<dbReference type="SMART" id="SM00360">
    <property type="entry name" value="RRM"/>
    <property type="match status" value="3"/>
</dbReference>
<evidence type="ECO:0000313" key="7">
    <source>
        <dbReference type="Proteomes" id="UP000243459"/>
    </source>
</evidence>
<dbReference type="SUPFAM" id="SSF54928">
    <property type="entry name" value="RNA-binding domain, RBD"/>
    <property type="match status" value="2"/>
</dbReference>
<evidence type="ECO:0000256" key="2">
    <source>
        <dbReference type="ARBA" id="ARBA00022884"/>
    </source>
</evidence>
<dbReference type="InterPro" id="IPR012677">
    <property type="entry name" value="Nucleotide-bd_a/b_plait_sf"/>
</dbReference>
<feature type="compositionally biased region" description="Polar residues" evidence="4">
    <location>
        <begin position="719"/>
        <end position="729"/>
    </location>
</feature>
<dbReference type="PROSITE" id="PS50102">
    <property type="entry name" value="RRM"/>
    <property type="match status" value="2"/>
</dbReference>
<accession>A0A5P1F1S8</accession>
<name>A0A5P1F1S8_ASPOF</name>
<dbReference type="CDD" id="cd12531">
    <property type="entry name" value="RRM3_MEI2_like"/>
    <property type="match status" value="1"/>
</dbReference>
<dbReference type="Pfam" id="PF04059">
    <property type="entry name" value="RRM_2"/>
    <property type="match status" value="1"/>
</dbReference>
<dbReference type="InterPro" id="IPR035979">
    <property type="entry name" value="RBD_domain_sf"/>
</dbReference>
<dbReference type="GO" id="GO:0003723">
    <property type="term" value="F:RNA binding"/>
    <property type="evidence" value="ECO:0007669"/>
    <property type="project" value="UniProtKB-UniRule"/>
</dbReference>
<dbReference type="Pfam" id="PF13893">
    <property type="entry name" value="RRM_5"/>
    <property type="match status" value="1"/>
</dbReference>
<evidence type="ECO:0000256" key="3">
    <source>
        <dbReference type="PROSITE-ProRule" id="PRU00176"/>
    </source>
</evidence>
<feature type="non-terminal residue" evidence="6">
    <location>
        <position position="1"/>
    </location>
</feature>
<keyword evidence="2 3" id="KW-0694">RNA-binding</keyword>
<dbReference type="Pfam" id="PF00076">
    <property type="entry name" value="RRM_1"/>
    <property type="match status" value="1"/>
</dbReference>
<dbReference type="Gene3D" id="3.30.70.330">
    <property type="match status" value="2"/>
</dbReference>
<dbReference type="CDD" id="cd12524">
    <property type="entry name" value="RRM1_MEI2_like"/>
    <property type="match status" value="1"/>
</dbReference>
<feature type="domain" description="RRM" evidence="5">
    <location>
        <begin position="333"/>
        <end position="402"/>
    </location>
</feature>
<feature type="compositionally biased region" description="Low complexity" evidence="4">
    <location>
        <begin position="914"/>
        <end position="932"/>
    </location>
</feature>
<keyword evidence="1" id="KW-0677">Repeat</keyword>
<dbReference type="InterPro" id="IPR007201">
    <property type="entry name" value="Mei2-like_Rrm_C"/>
</dbReference>
<dbReference type="Gramene" id="ONK72114">
    <property type="protein sequence ID" value="ONK72114"/>
    <property type="gene ID" value="A4U43_C04F15850"/>
</dbReference>
<proteinExistence type="predicted"/>
<dbReference type="InterPro" id="IPR000504">
    <property type="entry name" value="RRM_dom"/>
</dbReference>
<dbReference type="AlphaFoldDB" id="A0A5P1F1S8"/>
<evidence type="ECO:0000313" key="6">
    <source>
        <dbReference type="EMBL" id="ONK72114.1"/>
    </source>
</evidence>
<dbReference type="InterPro" id="IPR034454">
    <property type="entry name" value="MEI2-like_RRM3"/>
</dbReference>
<keyword evidence="7" id="KW-1185">Reference proteome</keyword>
<dbReference type="InterPro" id="IPR034453">
    <property type="entry name" value="MEI2-like_RRM1"/>
</dbReference>
<dbReference type="EMBL" id="CM007384">
    <property type="protein sequence ID" value="ONK72114.1"/>
    <property type="molecule type" value="Genomic_DNA"/>
</dbReference>
<feature type="compositionally biased region" description="Polar residues" evidence="4">
    <location>
        <begin position="738"/>
        <end position="747"/>
    </location>
</feature>
<dbReference type="OMA" id="DKWCRPM"/>
<evidence type="ECO:0000256" key="1">
    <source>
        <dbReference type="ARBA" id="ARBA00022737"/>
    </source>
</evidence>
<reference evidence="7" key="1">
    <citation type="journal article" date="2017" name="Nat. Commun.">
        <title>The asparagus genome sheds light on the origin and evolution of a young Y chromosome.</title>
        <authorList>
            <person name="Harkess A."/>
            <person name="Zhou J."/>
            <person name="Xu C."/>
            <person name="Bowers J.E."/>
            <person name="Van der Hulst R."/>
            <person name="Ayyampalayam S."/>
            <person name="Mercati F."/>
            <person name="Riccardi P."/>
            <person name="McKain M.R."/>
            <person name="Kakrana A."/>
            <person name="Tang H."/>
            <person name="Ray J."/>
            <person name="Groenendijk J."/>
            <person name="Arikit S."/>
            <person name="Mathioni S.M."/>
            <person name="Nakano M."/>
            <person name="Shan H."/>
            <person name="Telgmann-Rauber A."/>
            <person name="Kanno A."/>
            <person name="Yue Z."/>
            <person name="Chen H."/>
            <person name="Li W."/>
            <person name="Chen Y."/>
            <person name="Xu X."/>
            <person name="Zhang Y."/>
            <person name="Luo S."/>
            <person name="Chen H."/>
            <person name="Gao J."/>
            <person name="Mao Z."/>
            <person name="Pires J.C."/>
            <person name="Luo M."/>
            <person name="Kudrna D."/>
            <person name="Wing R.A."/>
            <person name="Meyers B.C."/>
            <person name="Yi K."/>
            <person name="Kong H."/>
            <person name="Lavrijsen P."/>
            <person name="Sunseri F."/>
            <person name="Falavigna A."/>
            <person name="Ye Y."/>
            <person name="Leebens-Mack J.H."/>
            <person name="Chen G."/>
        </authorList>
    </citation>
    <scope>NUCLEOTIDE SEQUENCE [LARGE SCALE GENOMIC DNA]</scope>
    <source>
        <strain evidence="7">cv. DH0086</strain>
    </source>
</reference>
<evidence type="ECO:0000256" key="4">
    <source>
        <dbReference type="SAM" id="MobiDB-lite"/>
    </source>
</evidence>
<evidence type="ECO:0000259" key="5">
    <source>
        <dbReference type="PROSITE" id="PS50102"/>
    </source>
</evidence>
<gene>
    <name evidence="6" type="ORF">A4U43_C04F15850</name>
</gene>
<feature type="region of interest" description="Disordered" evidence="4">
    <location>
        <begin position="878"/>
        <end position="932"/>
    </location>
</feature>
<sequence length="932" mass="102732">KQGAFWRTASMPDRHGLEAMSFISGGKPVSSSPLQKVLPVGGNFVNGLELQRNHFKDQTRNIPHNYQSHFVSANCWRAPDQEAASLSKLYGQPASLSVGNKKVTVSEGFSENGLLSDSFSDTFNNKLRLSSNDVFVGQSVNTTQSNCPEDDIFESLEEIEAQTIGDLLPDDDDLLSGVIHDLGDVSSSNRIDVEDDVFCSIGGIELESDDSFSCKRASEYEYGSVNGQEMGFNDILASQLPQSKSLTRTLLVKNIDGNVGDMELRALFEQYGDIQTLCTSYRRCGFIIVSYYDIRAAHSAISVLQAKSIRGQKLDIQFCVSKQGHPSERENEGVLLVTNLESSISYDNLLHIFGVYGEIKEICEIPHKKHHKIVEFYDVRAAKDALSALDMRDIAGKRMKVEQWCLKDESLMQQLSMDMEEEDSIGCIQESNSQMLPSECFVPSGPMTNGVNNSSGLHTGAIHGLHTASAMQNRSNMCSKFHADPSSAPRNLSSPVNVSLEQMNLRFQSMSTIPHDGITSGLSFNSPGTMSAVAMNASSALTNGVDSRNVSRVCSGGSISHSFEHSEATFNVSTNGSCPVDSHGYIWNNSRYLHHPSSMAWKNLSPFMDSIPVQSHQPHVLTRAPSHIAESVSPYQHVGSAPNVEPFLWNRRRSFTGDATVFHPNSLGTTGYPSFSPLELASHKIFHHAGGNCIGPSAASAHVAVTSPQQRSHMIRGRNNVNPTPNFNDISHERMRSQRNGSSGNQADSRKQYELDIDRIIRGEDSRTTLMIKNIPNKYTSKMLLATIDEQHKGTYDFIYLPIDFKNKCNVGYAFINMTDPHHIIPFYQVFNGKKWEKFNSEKVAYLAYARIQGKSALIAHFQNSSLMNEDKRCRPIIFHSDGPNAGDQEPFPVGVNIRSRRSRTSTEIHHGSPSDSSGDESSNPGSSSGSA</sequence>
<protein>
    <recommendedName>
        <fullName evidence="5">RRM domain-containing protein</fullName>
    </recommendedName>
</protein>
<feature type="region of interest" description="Disordered" evidence="4">
    <location>
        <begin position="710"/>
        <end position="750"/>
    </location>
</feature>
<organism evidence="6 7">
    <name type="scientific">Asparagus officinalis</name>
    <name type="common">Garden asparagus</name>
    <dbReference type="NCBI Taxonomy" id="4686"/>
    <lineage>
        <taxon>Eukaryota</taxon>
        <taxon>Viridiplantae</taxon>
        <taxon>Streptophyta</taxon>
        <taxon>Embryophyta</taxon>
        <taxon>Tracheophyta</taxon>
        <taxon>Spermatophyta</taxon>
        <taxon>Magnoliopsida</taxon>
        <taxon>Liliopsida</taxon>
        <taxon>Asparagales</taxon>
        <taxon>Asparagaceae</taxon>
        <taxon>Asparagoideae</taxon>
        <taxon>Asparagus</taxon>
    </lineage>
</organism>